<name>A0A3N4NR77_9FLAO</name>
<gene>
    <name evidence="2" type="ORF">EGM88_05920</name>
</gene>
<dbReference type="EMBL" id="RPFJ01000006">
    <property type="protein sequence ID" value="RPD98724.1"/>
    <property type="molecule type" value="Genomic_DNA"/>
</dbReference>
<dbReference type="SUPFAM" id="SSF50475">
    <property type="entry name" value="FMN-binding split barrel"/>
    <property type="match status" value="1"/>
</dbReference>
<keyword evidence="3" id="KW-1185">Reference proteome</keyword>
<keyword evidence="1" id="KW-0472">Membrane</keyword>
<organism evidence="2 3">
    <name type="scientific">Aureibaculum marinum</name>
    <dbReference type="NCBI Taxonomy" id="2487930"/>
    <lineage>
        <taxon>Bacteria</taxon>
        <taxon>Pseudomonadati</taxon>
        <taxon>Bacteroidota</taxon>
        <taxon>Flavobacteriia</taxon>
        <taxon>Flavobacteriales</taxon>
        <taxon>Flavobacteriaceae</taxon>
        <taxon>Aureibaculum</taxon>
    </lineage>
</organism>
<dbReference type="AlphaFoldDB" id="A0A3N4NR77"/>
<comment type="caution">
    <text evidence="2">The sequence shown here is derived from an EMBL/GenBank/DDBJ whole genome shotgun (WGS) entry which is preliminary data.</text>
</comment>
<dbReference type="InterPro" id="IPR012349">
    <property type="entry name" value="Split_barrel_FMN-bd"/>
</dbReference>
<evidence type="ECO:0000313" key="3">
    <source>
        <dbReference type="Proteomes" id="UP000270856"/>
    </source>
</evidence>
<dbReference type="RefSeq" id="WP_123897038.1">
    <property type="nucleotide sequence ID" value="NZ_RPFJ01000006.1"/>
</dbReference>
<sequence length="150" mass="17303">MVKTINTKECIRILKNNYIGYLSYLVLRIPYVVPITYFYDKNDHTLVFYSAEGQKIKAMRTNPNVSMSVTEINAINNWNSVSVRGVFEELEGVSAKAKLHDFSLGIKDLIRIKEHKKMSFLNEFSSKMFDQKSSIIFIIKNLEITGLKRG</sequence>
<dbReference type="Proteomes" id="UP000270856">
    <property type="component" value="Unassembled WGS sequence"/>
</dbReference>
<evidence type="ECO:0000313" key="2">
    <source>
        <dbReference type="EMBL" id="RPD98724.1"/>
    </source>
</evidence>
<dbReference type="Pfam" id="PF12900">
    <property type="entry name" value="Pyridox_ox_2"/>
    <property type="match status" value="1"/>
</dbReference>
<feature type="transmembrane region" description="Helical" evidence="1">
    <location>
        <begin position="21"/>
        <end position="39"/>
    </location>
</feature>
<proteinExistence type="predicted"/>
<dbReference type="OrthoDB" id="9794935at2"/>
<evidence type="ECO:0000256" key="1">
    <source>
        <dbReference type="SAM" id="Phobius"/>
    </source>
</evidence>
<dbReference type="InterPro" id="IPR024747">
    <property type="entry name" value="Pyridox_Oxase-rel"/>
</dbReference>
<accession>A0A3N4NR77</accession>
<protein>
    <submittedName>
        <fullName evidence="2">Flavin mononucleotide-binding protein</fullName>
    </submittedName>
</protein>
<dbReference type="Gene3D" id="2.30.110.10">
    <property type="entry name" value="Electron Transport, Fmn-binding Protein, Chain A"/>
    <property type="match status" value="1"/>
</dbReference>
<keyword evidence="1" id="KW-0812">Transmembrane</keyword>
<reference evidence="2 3" key="1">
    <citation type="submission" date="2018-11" db="EMBL/GenBank/DDBJ databases">
        <title>Aureibaculum marinum gen. nov., sp. nov., a member of the family Flavobacteriaceae isolated from the Bohai Sea.</title>
        <authorList>
            <person name="Ji X."/>
        </authorList>
    </citation>
    <scope>NUCLEOTIDE SEQUENCE [LARGE SCALE GENOMIC DNA]</scope>
    <source>
        <strain evidence="2 3">BH-SD17</strain>
    </source>
</reference>
<keyword evidence="1" id="KW-1133">Transmembrane helix</keyword>